<sequence length="177" mass="19009">MPRAVALSRVWSVSGTSISKDDHGCVQVPRRAVGSDVAALVTLRAEMFKAMGVDDGCEDWRANAHAWFRARIDDPAYGIFVVEHDGRVVACAVGALRDAAPSPGVPSGGDVLISNVCTEPRCRGRGYGRAVFDAVMQWARQTGVGRAELMATEAGRQLYERAGFKITHSATMRTSLS</sequence>
<evidence type="ECO:0000313" key="5">
    <source>
        <dbReference type="Proteomes" id="UP000319263"/>
    </source>
</evidence>
<evidence type="ECO:0000259" key="3">
    <source>
        <dbReference type="PROSITE" id="PS51186"/>
    </source>
</evidence>
<dbReference type="InterPro" id="IPR016181">
    <property type="entry name" value="Acyl_CoA_acyltransferase"/>
</dbReference>
<keyword evidence="5" id="KW-1185">Reference proteome</keyword>
<dbReference type="EMBL" id="CP041692">
    <property type="protein sequence ID" value="QDP95246.1"/>
    <property type="molecule type" value="Genomic_DNA"/>
</dbReference>
<dbReference type="InterPro" id="IPR050832">
    <property type="entry name" value="Bact_Acetyltransf"/>
</dbReference>
<dbReference type="Gene3D" id="3.40.630.30">
    <property type="match status" value="1"/>
</dbReference>
<dbReference type="GO" id="GO:0016747">
    <property type="term" value="F:acyltransferase activity, transferring groups other than amino-acyl groups"/>
    <property type="evidence" value="ECO:0007669"/>
    <property type="project" value="InterPro"/>
</dbReference>
<evidence type="ECO:0000256" key="1">
    <source>
        <dbReference type="ARBA" id="ARBA00022679"/>
    </source>
</evidence>
<reference evidence="4 5" key="1">
    <citation type="submission" date="2019-07" db="EMBL/GenBank/DDBJ databases">
        <title>Microlunatus dokdonensis sp. nov. isolated from the rhizospheric soil of the wild plant Elymus tsukushiensis.</title>
        <authorList>
            <person name="Ghim S.-Y."/>
            <person name="Hwang Y.-J."/>
            <person name="Son J.-S."/>
            <person name="Shin J.-H."/>
        </authorList>
    </citation>
    <scope>NUCLEOTIDE SEQUENCE [LARGE SCALE GENOMIC DNA]</scope>
    <source>
        <strain evidence="4 5">KUDC0627</strain>
    </source>
</reference>
<dbReference type="PROSITE" id="PS51186">
    <property type="entry name" value="GNAT"/>
    <property type="match status" value="1"/>
</dbReference>
<evidence type="ECO:0000313" key="4">
    <source>
        <dbReference type="EMBL" id="QDP95246.1"/>
    </source>
</evidence>
<dbReference type="OrthoDB" id="1706016at2"/>
<organism evidence="4 5">
    <name type="scientific">Microlunatus elymi</name>
    <dbReference type="NCBI Taxonomy" id="2596828"/>
    <lineage>
        <taxon>Bacteria</taxon>
        <taxon>Bacillati</taxon>
        <taxon>Actinomycetota</taxon>
        <taxon>Actinomycetes</taxon>
        <taxon>Propionibacteriales</taxon>
        <taxon>Propionibacteriaceae</taxon>
        <taxon>Microlunatus</taxon>
    </lineage>
</organism>
<dbReference type="InterPro" id="IPR000182">
    <property type="entry name" value="GNAT_dom"/>
</dbReference>
<accession>A0A516PVN4</accession>
<proteinExistence type="predicted"/>
<evidence type="ECO:0000256" key="2">
    <source>
        <dbReference type="ARBA" id="ARBA00023315"/>
    </source>
</evidence>
<dbReference type="CDD" id="cd04301">
    <property type="entry name" value="NAT_SF"/>
    <property type="match status" value="1"/>
</dbReference>
<dbReference type="Proteomes" id="UP000319263">
    <property type="component" value="Chromosome"/>
</dbReference>
<name>A0A516PVN4_9ACTN</name>
<dbReference type="AlphaFoldDB" id="A0A516PVN4"/>
<dbReference type="SUPFAM" id="SSF55729">
    <property type="entry name" value="Acyl-CoA N-acyltransferases (Nat)"/>
    <property type="match status" value="1"/>
</dbReference>
<dbReference type="Pfam" id="PF00583">
    <property type="entry name" value="Acetyltransf_1"/>
    <property type="match status" value="1"/>
</dbReference>
<dbReference type="KEGG" id="mik:FOE78_04365"/>
<protein>
    <submittedName>
        <fullName evidence="4">GNAT family N-acetyltransferase</fullName>
    </submittedName>
</protein>
<keyword evidence="1 4" id="KW-0808">Transferase</keyword>
<feature type="domain" description="N-acetyltransferase" evidence="3">
    <location>
        <begin position="26"/>
        <end position="177"/>
    </location>
</feature>
<gene>
    <name evidence="4" type="ORF">FOE78_04365</name>
</gene>
<keyword evidence="2" id="KW-0012">Acyltransferase</keyword>
<dbReference type="PANTHER" id="PTHR43877">
    <property type="entry name" value="AMINOALKYLPHOSPHONATE N-ACETYLTRANSFERASE-RELATED-RELATED"/>
    <property type="match status" value="1"/>
</dbReference>